<dbReference type="GO" id="GO:0000981">
    <property type="term" value="F:DNA-binding transcription factor activity, RNA polymerase II-specific"/>
    <property type="evidence" value="ECO:0007669"/>
    <property type="project" value="InterPro"/>
</dbReference>
<dbReference type="Pfam" id="PF11951">
    <property type="entry name" value="Fungal_trans_2"/>
    <property type="match status" value="1"/>
</dbReference>
<evidence type="ECO:0000256" key="1">
    <source>
        <dbReference type="ARBA" id="ARBA00023242"/>
    </source>
</evidence>
<feature type="domain" description="Zn(2)-C6 fungal-type" evidence="2">
    <location>
        <begin position="10"/>
        <end position="39"/>
    </location>
</feature>
<protein>
    <submittedName>
        <fullName evidence="3">C6 zinc finger protein</fullName>
    </submittedName>
</protein>
<dbReference type="InterPro" id="IPR021858">
    <property type="entry name" value="Fun_TF"/>
</dbReference>
<reference evidence="3" key="1">
    <citation type="journal article" date="2021" name="Nat. Commun.">
        <title>Genetic determinants of endophytism in the Arabidopsis root mycobiome.</title>
        <authorList>
            <person name="Mesny F."/>
            <person name="Miyauchi S."/>
            <person name="Thiergart T."/>
            <person name="Pickel B."/>
            <person name="Atanasova L."/>
            <person name="Karlsson M."/>
            <person name="Huettel B."/>
            <person name="Barry K.W."/>
            <person name="Haridas S."/>
            <person name="Chen C."/>
            <person name="Bauer D."/>
            <person name="Andreopoulos W."/>
            <person name="Pangilinan J."/>
            <person name="LaButti K."/>
            <person name="Riley R."/>
            <person name="Lipzen A."/>
            <person name="Clum A."/>
            <person name="Drula E."/>
            <person name="Henrissat B."/>
            <person name="Kohler A."/>
            <person name="Grigoriev I.V."/>
            <person name="Martin F.M."/>
            <person name="Hacquard S."/>
        </authorList>
    </citation>
    <scope>NUCLEOTIDE SEQUENCE</scope>
    <source>
        <strain evidence="3">MPI-SDFR-AT-0068</strain>
    </source>
</reference>
<keyword evidence="4" id="KW-1185">Reference proteome</keyword>
<evidence type="ECO:0000259" key="2">
    <source>
        <dbReference type="PROSITE" id="PS50048"/>
    </source>
</evidence>
<dbReference type="InterPro" id="IPR036864">
    <property type="entry name" value="Zn2-C6_fun-type_DNA-bd_sf"/>
</dbReference>
<evidence type="ECO:0000313" key="4">
    <source>
        <dbReference type="Proteomes" id="UP000813427"/>
    </source>
</evidence>
<comment type="caution">
    <text evidence="3">The sequence shown here is derived from an EMBL/GenBank/DDBJ whole genome shotgun (WGS) entry which is preliminary data.</text>
</comment>
<dbReference type="PANTHER" id="PTHR38791">
    <property type="entry name" value="ZN(II)2CYS6 TRANSCRIPTION FACTOR (EUROFUNG)-RELATED-RELATED"/>
    <property type="match status" value="1"/>
</dbReference>
<dbReference type="Gene3D" id="4.10.240.10">
    <property type="entry name" value="Zn(2)-C6 fungal-type DNA-binding domain"/>
    <property type="match status" value="1"/>
</dbReference>
<dbReference type="PROSITE" id="PS50048">
    <property type="entry name" value="ZN2_CY6_FUNGAL_2"/>
    <property type="match status" value="1"/>
</dbReference>
<dbReference type="PROSITE" id="PS00463">
    <property type="entry name" value="ZN2_CY6_FUNGAL_1"/>
    <property type="match status" value="1"/>
</dbReference>
<gene>
    <name evidence="3" type="ORF">BKA59DRAFT_466698</name>
</gene>
<sequence>MGYNGRPSGGCENCRKVHKKCDQRKPECLRCIRTKRTCSGYRDQLNLLFRNETAKTKEKTQRQQKLVHSSIAARPLIDYFSISRSLLPSREEIAICNFYHSTVNNLSDEDPTQYLHMQLPHLYSTCKLGSVLHLALEAISYVASAKIIPQANQLGIDRYLQAVRALRETIMTEKKNSDVQTLYGILLLCGYETGTGQSCIPSAWGNHVDGALALMKLNAISLDTPLSQGIFSFIQKNMVIKQMQICQPLDGVFSQGFTSIRTDPERRLISLASGIPELQYHSIDLEQLEITEIERLSHKANALSVKLSTWASTISPSWHYVTALKINDGASSEYSPCIIHKYRHHYIGRVWNFYRVSQLILQSIRLRAAAFLPAATSHIENAQKITALVDDICATVPYLLGADLDKMNLNFTVKSTRQNPRRKPSSGANSIGVAEVKGFSLIWPLYVASSASQIPQAQRVWMRKQLHLLAENGVPMAQTVCTIESQMLLGKPEKFVFDCV</sequence>
<evidence type="ECO:0000313" key="3">
    <source>
        <dbReference type="EMBL" id="KAH7263780.1"/>
    </source>
</evidence>
<accession>A0A8K0SBR1</accession>
<dbReference type="Pfam" id="PF00172">
    <property type="entry name" value="Zn_clus"/>
    <property type="match status" value="1"/>
</dbReference>
<keyword evidence="1" id="KW-0539">Nucleus</keyword>
<dbReference type="SUPFAM" id="SSF57701">
    <property type="entry name" value="Zn2/Cys6 DNA-binding domain"/>
    <property type="match status" value="1"/>
</dbReference>
<dbReference type="EMBL" id="JAGPXF010000001">
    <property type="protein sequence ID" value="KAH7263780.1"/>
    <property type="molecule type" value="Genomic_DNA"/>
</dbReference>
<dbReference type="Proteomes" id="UP000813427">
    <property type="component" value="Unassembled WGS sequence"/>
</dbReference>
<proteinExistence type="predicted"/>
<dbReference type="CDD" id="cd00067">
    <property type="entry name" value="GAL4"/>
    <property type="match status" value="1"/>
</dbReference>
<dbReference type="InterPro" id="IPR001138">
    <property type="entry name" value="Zn2Cys6_DnaBD"/>
</dbReference>
<organism evidence="3 4">
    <name type="scientific">Fusarium tricinctum</name>
    <dbReference type="NCBI Taxonomy" id="61284"/>
    <lineage>
        <taxon>Eukaryota</taxon>
        <taxon>Fungi</taxon>
        <taxon>Dikarya</taxon>
        <taxon>Ascomycota</taxon>
        <taxon>Pezizomycotina</taxon>
        <taxon>Sordariomycetes</taxon>
        <taxon>Hypocreomycetidae</taxon>
        <taxon>Hypocreales</taxon>
        <taxon>Nectriaceae</taxon>
        <taxon>Fusarium</taxon>
        <taxon>Fusarium tricinctum species complex</taxon>
    </lineage>
</organism>
<dbReference type="AlphaFoldDB" id="A0A8K0SBR1"/>
<dbReference type="OrthoDB" id="4220372at2759"/>
<dbReference type="GO" id="GO:0008270">
    <property type="term" value="F:zinc ion binding"/>
    <property type="evidence" value="ECO:0007669"/>
    <property type="project" value="InterPro"/>
</dbReference>
<dbReference type="InterPro" id="IPR053175">
    <property type="entry name" value="DHMBA_Reg_Transcription_Factor"/>
</dbReference>
<name>A0A8K0SBR1_9HYPO</name>
<dbReference type="SMART" id="SM00066">
    <property type="entry name" value="GAL4"/>
    <property type="match status" value="1"/>
</dbReference>